<dbReference type="RefSeq" id="WP_087185653.1">
    <property type="nucleotide sequence ID" value="NZ_NFHO01000001.1"/>
</dbReference>
<gene>
    <name evidence="1" type="ORF">B5G21_00950</name>
</gene>
<keyword evidence="2" id="KW-1185">Reference proteome</keyword>
<dbReference type="STRING" id="1118060.GCA_000311845_00917"/>
<evidence type="ECO:0000313" key="1">
    <source>
        <dbReference type="EMBL" id="OUN44539.1"/>
    </source>
</evidence>
<comment type="caution">
    <text evidence="1">The sequence shown here is derived from an EMBL/GenBank/DDBJ whole genome shotgun (WGS) entry which is preliminary data.</text>
</comment>
<reference evidence="2" key="1">
    <citation type="submission" date="2017-04" db="EMBL/GenBank/DDBJ databases">
        <title>Function of individual gut microbiota members based on whole genome sequencing of pure cultures obtained from chicken caecum.</title>
        <authorList>
            <person name="Medvecky M."/>
            <person name="Cejkova D."/>
            <person name="Polansky O."/>
            <person name="Karasova D."/>
            <person name="Kubasova T."/>
            <person name="Cizek A."/>
            <person name="Rychlik I."/>
        </authorList>
    </citation>
    <scope>NUCLEOTIDE SEQUENCE [LARGE SCALE GENOMIC DNA]</scope>
    <source>
        <strain evidence="2">An70</strain>
    </source>
</reference>
<evidence type="ECO:0000313" key="2">
    <source>
        <dbReference type="Proteomes" id="UP000196560"/>
    </source>
</evidence>
<dbReference type="AlphaFoldDB" id="A0A1Y3UDV3"/>
<accession>A0A1Y3UDV3</accession>
<organism evidence="1 2">
    <name type="scientific">Enorma massiliensis</name>
    <dbReference type="NCBI Taxonomy" id="1472761"/>
    <lineage>
        <taxon>Bacteria</taxon>
        <taxon>Bacillati</taxon>
        <taxon>Actinomycetota</taxon>
        <taxon>Coriobacteriia</taxon>
        <taxon>Coriobacteriales</taxon>
        <taxon>Coriobacteriaceae</taxon>
        <taxon>Enorma</taxon>
    </lineage>
</organism>
<dbReference type="EMBL" id="NFHO01000001">
    <property type="protein sequence ID" value="OUN44539.1"/>
    <property type="molecule type" value="Genomic_DNA"/>
</dbReference>
<proteinExistence type="predicted"/>
<sequence>MANLEAMRTFQRHWTSYCAEERTLARLCTQLPLDISGLGARERRLPPFAVSTAAVYDRRALAGALGPDGAHLGYRVDEGIQWNWWLAYDAWRAVIDERSLLDERAACIAELAAVATDTQRALDGDEELARDRSTLRDYAAADAEERSELARMNEQRKKFVEPYEQDEARRAPWIAHPWRRLKLWFFKSFRMRDELDKIDQKIADIQAKLDVRERKIGELGDAVAARTALLEEPFAPQRKRSLEAILSTERELLSLLDHDLAARDETYEQGSVLAESFEDGLAHANEREWALLGRWMTEYAAHLPEEIVHARNMVESELVWLEGYAPYGKRYWPLTDQVVAAMEEGRADTSDLALKLVQGSS</sequence>
<name>A0A1Y3UDV3_9ACTN</name>
<dbReference type="Proteomes" id="UP000196560">
    <property type="component" value="Unassembled WGS sequence"/>
</dbReference>
<protein>
    <submittedName>
        <fullName evidence="1">Uncharacterized protein</fullName>
    </submittedName>
</protein>